<dbReference type="Gene3D" id="3.40.50.2000">
    <property type="entry name" value="Glycogen Phosphorylase B"/>
    <property type="match status" value="1"/>
</dbReference>
<proteinExistence type="predicted"/>
<dbReference type="STRING" id="981085.W9R6G1"/>
<dbReference type="PANTHER" id="PTHR48044:SF48">
    <property type="entry name" value="GLYCOSYLTRANSFERASE"/>
    <property type="match status" value="1"/>
</dbReference>
<dbReference type="GO" id="GO:0008194">
    <property type="term" value="F:UDP-glycosyltransferase activity"/>
    <property type="evidence" value="ECO:0007669"/>
    <property type="project" value="UniProtKB-ARBA"/>
</dbReference>
<dbReference type="eggNOG" id="ENOG502SXY0">
    <property type="taxonomic scope" value="Eukaryota"/>
</dbReference>
<keyword evidence="2" id="KW-1185">Reference proteome</keyword>
<accession>W9R6G1</accession>
<organism evidence="1 2">
    <name type="scientific">Morus notabilis</name>
    <dbReference type="NCBI Taxonomy" id="981085"/>
    <lineage>
        <taxon>Eukaryota</taxon>
        <taxon>Viridiplantae</taxon>
        <taxon>Streptophyta</taxon>
        <taxon>Embryophyta</taxon>
        <taxon>Tracheophyta</taxon>
        <taxon>Spermatophyta</taxon>
        <taxon>Magnoliopsida</taxon>
        <taxon>eudicotyledons</taxon>
        <taxon>Gunneridae</taxon>
        <taxon>Pentapetalae</taxon>
        <taxon>rosids</taxon>
        <taxon>fabids</taxon>
        <taxon>Rosales</taxon>
        <taxon>Moraceae</taxon>
        <taxon>Moreae</taxon>
        <taxon>Morus</taxon>
    </lineage>
</organism>
<evidence type="ECO:0000313" key="2">
    <source>
        <dbReference type="Proteomes" id="UP000030645"/>
    </source>
</evidence>
<sequence length="89" mass="10111">MHSDQPINAVLITDFLKVGVFVREWAKKDELVSSSVIEEVAKRLMKSEEGDEIRKKAEELGCQVIMSTEKGGITKMEWDSFIAHITRES</sequence>
<reference evidence="2" key="1">
    <citation type="submission" date="2013-01" db="EMBL/GenBank/DDBJ databases">
        <title>Draft Genome Sequence of a Mulberry Tree, Morus notabilis C.K. Schneid.</title>
        <authorList>
            <person name="He N."/>
            <person name="Zhao S."/>
        </authorList>
    </citation>
    <scope>NUCLEOTIDE SEQUENCE</scope>
</reference>
<dbReference type="PANTHER" id="PTHR48044">
    <property type="entry name" value="GLYCOSYLTRANSFERASE"/>
    <property type="match status" value="1"/>
</dbReference>
<dbReference type="GO" id="GO:1901135">
    <property type="term" value="P:carbohydrate derivative metabolic process"/>
    <property type="evidence" value="ECO:0007669"/>
    <property type="project" value="UniProtKB-ARBA"/>
</dbReference>
<dbReference type="AlphaFoldDB" id="W9R6G1"/>
<protein>
    <submittedName>
        <fullName evidence="1">Uncharacterized protein</fullName>
    </submittedName>
</protein>
<dbReference type="Proteomes" id="UP000030645">
    <property type="component" value="Unassembled WGS sequence"/>
</dbReference>
<dbReference type="SUPFAM" id="SSF53756">
    <property type="entry name" value="UDP-Glycosyltransferase/glycogen phosphorylase"/>
    <property type="match status" value="1"/>
</dbReference>
<gene>
    <name evidence="1" type="ORF">L484_016536</name>
</gene>
<evidence type="ECO:0000313" key="1">
    <source>
        <dbReference type="EMBL" id="EXB39069.1"/>
    </source>
</evidence>
<dbReference type="EMBL" id="KE343711">
    <property type="protein sequence ID" value="EXB39069.1"/>
    <property type="molecule type" value="Genomic_DNA"/>
</dbReference>
<name>W9R6G1_9ROSA</name>